<reference evidence="1" key="1">
    <citation type="journal article" date="2023" name="bioRxiv">
        <title>Improved chromosome-level genome assembly for marigold (Tagetes erecta).</title>
        <authorList>
            <person name="Jiang F."/>
            <person name="Yuan L."/>
            <person name="Wang S."/>
            <person name="Wang H."/>
            <person name="Xu D."/>
            <person name="Wang A."/>
            <person name="Fan W."/>
        </authorList>
    </citation>
    <scope>NUCLEOTIDE SEQUENCE</scope>
    <source>
        <strain evidence="1">WSJ</strain>
        <tissue evidence="1">Leaf</tissue>
    </source>
</reference>
<comment type="caution">
    <text evidence="1">The sequence shown here is derived from an EMBL/GenBank/DDBJ whole genome shotgun (WGS) entry which is preliminary data.</text>
</comment>
<protein>
    <submittedName>
        <fullName evidence="1">Uncharacterized protein</fullName>
    </submittedName>
</protein>
<dbReference type="AlphaFoldDB" id="A0AAD8NVN1"/>
<proteinExistence type="predicted"/>
<keyword evidence="2" id="KW-1185">Reference proteome</keyword>
<gene>
    <name evidence="1" type="ORF">QVD17_17881</name>
</gene>
<organism evidence="1 2">
    <name type="scientific">Tagetes erecta</name>
    <name type="common">African marigold</name>
    <dbReference type="NCBI Taxonomy" id="13708"/>
    <lineage>
        <taxon>Eukaryota</taxon>
        <taxon>Viridiplantae</taxon>
        <taxon>Streptophyta</taxon>
        <taxon>Embryophyta</taxon>
        <taxon>Tracheophyta</taxon>
        <taxon>Spermatophyta</taxon>
        <taxon>Magnoliopsida</taxon>
        <taxon>eudicotyledons</taxon>
        <taxon>Gunneridae</taxon>
        <taxon>Pentapetalae</taxon>
        <taxon>asterids</taxon>
        <taxon>campanulids</taxon>
        <taxon>Asterales</taxon>
        <taxon>Asteraceae</taxon>
        <taxon>Asteroideae</taxon>
        <taxon>Heliantheae alliance</taxon>
        <taxon>Tageteae</taxon>
        <taxon>Tagetes</taxon>
    </lineage>
</organism>
<evidence type="ECO:0000313" key="2">
    <source>
        <dbReference type="Proteomes" id="UP001229421"/>
    </source>
</evidence>
<dbReference type="EMBL" id="JAUHHV010000005">
    <property type="protein sequence ID" value="KAK1422596.1"/>
    <property type="molecule type" value="Genomic_DNA"/>
</dbReference>
<name>A0AAD8NVN1_TARER</name>
<dbReference type="Proteomes" id="UP001229421">
    <property type="component" value="Unassembled WGS sequence"/>
</dbReference>
<sequence length="69" mass="8018">MKDLKERGDDDESSDGFEETHIVILEQDMMIFNQFNNGDEGCLRRYCFLIKILSLFLIGMCEFNSLECG</sequence>
<accession>A0AAD8NVN1</accession>
<evidence type="ECO:0000313" key="1">
    <source>
        <dbReference type="EMBL" id="KAK1422596.1"/>
    </source>
</evidence>